<accession>A0ABW8JZE2</accession>
<feature type="transmembrane region" description="Helical" evidence="1">
    <location>
        <begin position="63"/>
        <end position="80"/>
    </location>
</feature>
<dbReference type="Pfam" id="PF13387">
    <property type="entry name" value="Lnb_N"/>
    <property type="match status" value="1"/>
</dbReference>
<reference evidence="3 4" key="1">
    <citation type="submission" date="2020-10" db="EMBL/GenBank/DDBJ databases">
        <title>Phylogeny of dyella-like bacteria.</title>
        <authorList>
            <person name="Fu J."/>
        </authorList>
    </citation>
    <scope>NUCLEOTIDE SEQUENCE [LARGE SCALE GENOMIC DNA]</scope>
    <source>
        <strain evidence="3 4">Gsoil3046</strain>
    </source>
</reference>
<protein>
    <submittedName>
        <fullName evidence="3">DUF4105 domain-containing protein</fullName>
    </submittedName>
</protein>
<evidence type="ECO:0000256" key="1">
    <source>
        <dbReference type="SAM" id="Phobius"/>
    </source>
</evidence>
<keyword evidence="1" id="KW-0812">Transmembrane</keyword>
<comment type="caution">
    <text evidence="3">The sequence shown here is derived from an EMBL/GenBank/DDBJ whole genome shotgun (WGS) entry which is preliminary data.</text>
</comment>
<proteinExistence type="predicted"/>
<keyword evidence="4" id="KW-1185">Reference proteome</keyword>
<keyword evidence="1" id="KW-1133">Transmembrane helix</keyword>
<evidence type="ECO:0000259" key="2">
    <source>
        <dbReference type="Pfam" id="PF13387"/>
    </source>
</evidence>
<dbReference type="Proteomes" id="UP001620460">
    <property type="component" value="Unassembled WGS sequence"/>
</dbReference>
<dbReference type="InterPro" id="IPR025178">
    <property type="entry name" value="Lnb_N"/>
</dbReference>
<feature type="transmembrane region" description="Helical" evidence="1">
    <location>
        <begin position="34"/>
        <end position="56"/>
    </location>
</feature>
<gene>
    <name evidence="3" type="ORF">ISP17_13945</name>
</gene>
<evidence type="ECO:0000313" key="3">
    <source>
        <dbReference type="EMBL" id="MFK2905060.1"/>
    </source>
</evidence>
<name>A0ABW8JZE2_9GAMM</name>
<feature type="domain" description="Lnb N-terminal periplasmic" evidence="2">
    <location>
        <begin position="122"/>
        <end position="277"/>
    </location>
</feature>
<keyword evidence="1" id="KW-0472">Membrane</keyword>
<dbReference type="EMBL" id="JADIKM010000003">
    <property type="protein sequence ID" value="MFK2905060.1"/>
    <property type="molecule type" value="Genomic_DNA"/>
</dbReference>
<sequence length="334" mass="37751">MLRYVLGALAAVVVFLSGAWGALALWYQLPGGSVGRVLGSVVWALLVLGLVALAVVRRSLWPLAGYGVAMLLLLVWWWSIRPSNHRVWADDVAQMLSGQVHGNLVTLHNVRDFDWRSDSDYDARWETRDYDLDHLVSADAILSYWDSRAIAHAMISFGFDDGRHVVFSVEIRKKKGEAFSEIGGFFKQFEMVLVAADEHDIVRVRTNVRGEDDYLYPLDLQRATMRTLFLSYVDAANQLHGRPAFYNTITSNCTTLVYRMARQMDPGLPMDIRLLLTGYLPGYLYDNGVLDRRWSLEAWTRHARITERARATRPGEDFSRAIRAGARTPGASTP</sequence>
<organism evidence="3 4">
    <name type="scientific">Dyella ginsengisoli</name>
    <dbReference type="NCBI Taxonomy" id="363848"/>
    <lineage>
        <taxon>Bacteria</taxon>
        <taxon>Pseudomonadati</taxon>
        <taxon>Pseudomonadota</taxon>
        <taxon>Gammaproteobacteria</taxon>
        <taxon>Lysobacterales</taxon>
        <taxon>Rhodanobacteraceae</taxon>
        <taxon>Dyella</taxon>
    </lineage>
</organism>
<evidence type="ECO:0000313" key="4">
    <source>
        <dbReference type="Proteomes" id="UP001620460"/>
    </source>
</evidence>